<name>A0A4R5VXY4_9BACI</name>
<evidence type="ECO:0000313" key="3">
    <source>
        <dbReference type="Proteomes" id="UP000295132"/>
    </source>
</evidence>
<gene>
    <name evidence="2" type="ORF">E2K98_05190</name>
</gene>
<evidence type="ECO:0000256" key="1">
    <source>
        <dbReference type="SAM" id="Phobius"/>
    </source>
</evidence>
<organism evidence="2 3">
    <name type="scientific">Bacillus salipaludis</name>
    <dbReference type="NCBI Taxonomy" id="2547811"/>
    <lineage>
        <taxon>Bacteria</taxon>
        <taxon>Bacillati</taxon>
        <taxon>Bacillota</taxon>
        <taxon>Bacilli</taxon>
        <taxon>Bacillales</taxon>
        <taxon>Bacillaceae</taxon>
        <taxon>Bacillus</taxon>
    </lineage>
</organism>
<dbReference type="AlphaFoldDB" id="A0A4R5VXY4"/>
<comment type="caution">
    <text evidence="2">The sequence shown here is derived from an EMBL/GenBank/DDBJ whole genome shotgun (WGS) entry which is preliminary data.</text>
</comment>
<feature type="transmembrane region" description="Helical" evidence="1">
    <location>
        <begin position="54"/>
        <end position="73"/>
    </location>
</feature>
<dbReference type="RefSeq" id="WP_133333185.1">
    <property type="nucleotide sequence ID" value="NZ_SMYO01000002.1"/>
</dbReference>
<keyword evidence="1" id="KW-1133">Transmembrane helix</keyword>
<proteinExistence type="predicted"/>
<accession>A0A4R5VXY4</accession>
<sequence>MQLNYENARHLEGELVRFKKENGEWAVGRVVEVRRDGLEIVEFNPSYKNEGYGYGFWGACFIPFCWPIFPFCWF</sequence>
<dbReference type="EMBL" id="SMYO01000002">
    <property type="protein sequence ID" value="TDK64250.1"/>
    <property type="molecule type" value="Genomic_DNA"/>
</dbReference>
<evidence type="ECO:0000313" key="2">
    <source>
        <dbReference type="EMBL" id="TDK64250.1"/>
    </source>
</evidence>
<dbReference type="Proteomes" id="UP000295132">
    <property type="component" value="Unassembled WGS sequence"/>
</dbReference>
<reference evidence="2 3" key="1">
    <citation type="submission" date="2019-03" db="EMBL/GenBank/DDBJ databases">
        <title>Bacillus niacini sp. nov. a Nicotinate-Metabolizing Mesophile Isolated from Soil.</title>
        <authorList>
            <person name="Zhang G."/>
        </authorList>
    </citation>
    <scope>NUCLEOTIDE SEQUENCE [LARGE SCALE GENOMIC DNA]</scope>
    <source>
        <strain evidence="2 3">WN066</strain>
    </source>
</reference>
<keyword evidence="1" id="KW-0472">Membrane</keyword>
<protein>
    <submittedName>
        <fullName evidence="2">Uncharacterized protein</fullName>
    </submittedName>
</protein>
<keyword evidence="1" id="KW-0812">Transmembrane</keyword>